<dbReference type="EMBL" id="KZ305089">
    <property type="protein sequence ID" value="PIA28318.1"/>
    <property type="molecule type" value="Genomic_DNA"/>
</dbReference>
<comment type="function">
    <text evidence="1">May be involved in environmental stress response.</text>
</comment>
<dbReference type="GO" id="GO:0008270">
    <property type="term" value="F:zinc ion binding"/>
    <property type="evidence" value="ECO:0007669"/>
    <property type="project" value="UniProtKB-KW"/>
</dbReference>
<dbReference type="InParanoid" id="A0A2G5CAM5"/>
<dbReference type="STRING" id="218851.A0A2G5CAM5"/>
<sequence>MAEEHGFQAQESHRLCAKNCGFFGSPTTLDLCSKCYRDHLHKEERASSAKIAVGNSLASSFKVAETAVTLSVVTDAQQQSPIVAASPSDPSPATQPNRCSTCRKRVGLTGFKCRCGIMFCSLHRYPEQHGCSYDFKVVGQEAIKKANPVIKAEKLDKI</sequence>
<dbReference type="InterPro" id="IPR002653">
    <property type="entry name" value="Znf_A20"/>
</dbReference>
<proteinExistence type="predicted"/>
<accession>A0A2G5CAM5</accession>
<dbReference type="Gene3D" id="1.20.5.4770">
    <property type="match status" value="1"/>
</dbReference>
<name>A0A2G5CAM5_AQUCA</name>
<dbReference type="InterPro" id="IPR050652">
    <property type="entry name" value="AN1_A20_ZnFinger"/>
</dbReference>
<evidence type="ECO:0000259" key="6">
    <source>
        <dbReference type="PROSITE" id="PS51036"/>
    </source>
</evidence>
<evidence type="ECO:0008006" key="10">
    <source>
        <dbReference type="Google" id="ProtNLM"/>
    </source>
</evidence>
<feature type="domain" description="AN1-type" evidence="7">
    <location>
        <begin position="93"/>
        <end position="139"/>
    </location>
</feature>
<keyword evidence="2" id="KW-0479">Metal-binding</keyword>
<gene>
    <name evidence="8" type="ORF">AQUCO_07200164v1</name>
</gene>
<organism evidence="8 9">
    <name type="scientific">Aquilegia coerulea</name>
    <name type="common">Rocky mountain columbine</name>
    <dbReference type="NCBI Taxonomy" id="218851"/>
    <lineage>
        <taxon>Eukaryota</taxon>
        <taxon>Viridiplantae</taxon>
        <taxon>Streptophyta</taxon>
        <taxon>Embryophyta</taxon>
        <taxon>Tracheophyta</taxon>
        <taxon>Spermatophyta</taxon>
        <taxon>Magnoliopsida</taxon>
        <taxon>Ranunculales</taxon>
        <taxon>Ranunculaceae</taxon>
        <taxon>Thalictroideae</taxon>
        <taxon>Aquilegia</taxon>
    </lineage>
</organism>
<dbReference type="SUPFAM" id="SSF118310">
    <property type="entry name" value="AN1-like Zinc finger"/>
    <property type="match status" value="1"/>
</dbReference>
<evidence type="ECO:0000313" key="8">
    <source>
        <dbReference type="EMBL" id="PIA28318.1"/>
    </source>
</evidence>
<dbReference type="SMART" id="SM00259">
    <property type="entry name" value="ZnF_A20"/>
    <property type="match status" value="1"/>
</dbReference>
<dbReference type="GO" id="GO:0003677">
    <property type="term" value="F:DNA binding"/>
    <property type="evidence" value="ECO:0007669"/>
    <property type="project" value="InterPro"/>
</dbReference>
<dbReference type="Pfam" id="PF01428">
    <property type="entry name" value="zf-AN1"/>
    <property type="match status" value="1"/>
</dbReference>
<dbReference type="InterPro" id="IPR000058">
    <property type="entry name" value="Znf_AN1"/>
</dbReference>
<dbReference type="FunFam" id="4.10.1110.10:FF:000001">
    <property type="entry name" value="Zinc finger AN1-type containing 6"/>
    <property type="match status" value="1"/>
</dbReference>
<evidence type="ECO:0000256" key="3">
    <source>
        <dbReference type="ARBA" id="ARBA00022771"/>
    </source>
</evidence>
<evidence type="ECO:0000256" key="5">
    <source>
        <dbReference type="PROSITE-ProRule" id="PRU00449"/>
    </source>
</evidence>
<feature type="domain" description="A20-type" evidence="6">
    <location>
        <begin position="10"/>
        <end position="44"/>
    </location>
</feature>
<dbReference type="PANTHER" id="PTHR10634">
    <property type="entry name" value="AN1-TYPE ZINC FINGER PROTEIN"/>
    <property type="match status" value="1"/>
</dbReference>
<dbReference type="PROSITE" id="PS51036">
    <property type="entry name" value="ZF_A20"/>
    <property type="match status" value="1"/>
</dbReference>
<dbReference type="OrthoDB" id="428577at2759"/>
<dbReference type="Proteomes" id="UP000230069">
    <property type="component" value="Unassembled WGS sequence"/>
</dbReference>
<dbReference type="AlphaFoldDB" id="A0A2G5CAM5"/>
<evidence type="ECO:0000313" key="9">
    <source>
        <dbReference type="Proteomes" id="UP000230069"/>
    </source>
</evidence>
<keyword evidence="9" id="KW-1185">Reference proteome</keyword>
<dbReference type="Gene3D" id="4.10.1110.10">
    <property type="entry name" value="AN1-like Zinc finger"/>
    <property type="match status" value="1"/>
</dbReference>
<dbReference type="PANTHER" id="PTHR10634:SF67">
    <property type="entry name" value="AN1-TYPE ZINC FINGER PROTEIN 3"/>
    <property type="match status" value="1"/>
</dbReference>
<evidence type="ECO:0000259" key="7">
    <source>
        <dbReference type="PROSITE" id="PS51039"/>
    </source>
</evidence>
<protein>
    <recommendedName>
        <fullName evidence="10">AN1-type domain-containing protein</fullName>
    </recommendedName>
</protein>
<evidence type="ECO:0000256" key="4">
    <source>
        <dbReference type="ARBA" id="ARBA00022833"/>
    </source>
</evidence>
<reference evidence="8 9" key="1">
    <citation type="submission" date="2017-09" db="EMBL/GenBank/DDBJ databases">
        <title>WGS assembly of Aquilegia coerulea Goldsmith.</title>
        <authorList>
            <person name="Hodges S."/>
            <person name="Kramer E."/>
            <person name="Nordborg M."/>
            <person name="Tomkins J."/>
            <person name="Borevitz J."/>
            <person name="Derieg N."/>
            <person name="Yan J."/>
            <person name="Mihaltcheva S."/>
            <person name="Hayes R.D."/>
            <person name="Rokhsar D."/>
        </authorList>
    </citation>
    <scope>NUCLEOTIDE SEQUENCE [LARGE SCALE GENOMIC DNA]</scope>
    <source>
        <strain evidence="9">cv. Goldsmith</strain>
    </source>
</reference>
<keyword evidence="4" id="KW-0862">Zinc</keyword>
<dbReference type="Pfam" id="PF01754">
    <property type="entry name" value="zf-A20"/>
    <property type="match status" value="1"/>
</dbReference>
<dbReference type="SMART" id="SM00154">
    <property type="entry name" value="ZnF_AN1"/>
    <property type="match status" value="1"/>
</dbReference>
<dbReference type="InterPro" id="IPR035896">
    <property type="entry name" value="AN1-like_Znf"/>
</dbReference>
<dbReference type="SUPFAM" id="SSF57716">
    <property type="entry name" value="Glucocorticoid receptor-like (DNA-binding domain)"/>
    <property type="match status" value="1"/>
</dbReference>
<keyword evidence="3 5" id="KW-0863">Zinc-finger</keyword>
<dbReference type="PROSITE" id="PS51039">
    <property type="entry name" value="ZF_AN1"/>
    <property type="match status" value="1"/>
</dbReference>
<evidence type="ECO:0000256" key="1">
    <source>
        <dbReference type="ARBA" id="ARBA00003732"/>
    </source>
</evidence>
<evidence type="ECO:0000256" key="2">
    <source>
        <dbReference type="ARBA" id="ARBA00022723"/>
    </source>
</evidence>